<comment type="similarity">
    <text evidence="2">Belongs to the MnmA/TRMU family.</text>
</comment>
<keyword evidence="6" id="KW-0819">tRNA processing</keyword>
<dbReference type="SUPFAM" id="SSF52402">
    <property type="entry name" value="Adenine nucleotide alpha hydrolases-like"/>
    <property type="match status" value="1"/>
</dbReference>
<comment type="caution">
    <text evidence="14">The sequence shown here is derived from an EMBL/GenBank/DDBJ whole genome shotgun (WGS) entry which is preliminary data.</text>
</comment>
<dbReference type="NCBIfam" id="TIGR00420">
    <property type="entry name" value="trmU"/>
    <property type="match status" value="1"/>
</dbReference>
<dbReference type="Pfam" id="PF20259">
    <property type="entry name" value="tRNA_Me_trans_M"/>
    <property type="match status" value="1"/>
</dbReference>
<dbReference type="PANTHER" id="PTHR11933">
    <property type="entry name" value="TRNA 5-METHYLAMINOMETHYL-2-THIOURIDYLATE -METHYLTRANSFERASE"/>
    <property type="match status" value="1"/>
</dbReference>
<comment type="function">
    <text evidence="1">Catalyzes the 2-thiolation of uridine at the wobble position (U34) of mitochondrial tRNA(Lys), tRNA(Glu) and tRNA(Gln). Required for the formation of 5-taurinomethyl-2-thiouridine (tm5s2U) of mitochondrial tRNA(Lys), tRNA(Glu), and tRNA(Gln) at the wobble position. ATP is required to activate the C2 atom of the wobble base.</text>
</comment>
<dbReference type="Gene3D" id="3.40.50.620">
    <property type="entry name" value="HUPs"/>
    <property type="match status" value="1"/>
</dbReference>
<comment type="catalytic activity">
    <reaction evidence="11">
        <text>5-taurinomethyluridine(34) in tRNA + S-sulfanyl-L-cysteinyl-[protein] + AH2 + ATP = 5-taurinomethyl-2-thiouridine(34) in tRNA + L-cysteinyl-[protein] + A + AMP + diphosphate + H(+)</text>
        <dbReference type="Rhea" id="RHEA:47040"/>
        <dbReference type="Rhea" id="RHEA-COMP:10131"/>
        <dbReference type="Rhea" id="RHEA-COMP:11726"/>
        <dbReference type="Rhea" id="RHEA-COMP:11732"/>
        <dbReference type="Rhea" id="RHEA-COMP:11733"/>
        <dbReference type="ChEBI" id="CHEBI:13193"/>
        <dbReference type="ChEBI" id="CHEBI:15378"/>
        <dbReference type="ChEBI" id="CHEBI:17499"/>
        <dbReference type="ChEBI" id="CHEBI:29950"/>
        <dbReference type="ChEBI" id="CHEBI:30616"/>
        <dbReference type="ChEBI" id="CHEBI:33019"/>
        <dbReference type="ChEBI" id="CHEBI:61963"/>
        <dbReference type="ChEBI" id="CHEBI:87171"/>
        <dbReference type="ChEBI" id="CHEBI:87172"/>
        <dbReference type="ChEBI" id="CHEBI:456215"/>
        <dbReference type="EC" id="2.8.1.14"/>
    </reaction>
</comment>
<keyword evidence="4" id="KW-0820">tRNA-binding</keyword>
<dbReference type="Pfam" id="PF03054">
    <property type="entry name" value="tRNA_Me_trans"/>
    <property type="match status" value="1"/>
</dbReference>
<dbReference type="AlphaFoldDB" id="A0A1W0A7Y9"/>
<evidence type="ECO:0000259" key="13">
    <source>
        <dbReference type="Pfam" id="PF20259"/>
    </source>
</evidence>
<dbReference type="InterPro" id="IPR046884">
    <property type="entry name" value="MnmA-like_central"/>
</dbReference>
<dbReference type="GO" id="GO:0005524">
    <property type="term" value="F:ATP binding"/>
    <property type="evidence" value="ECO:0007669"/>
    <property type="project" value="UniProtKB-KW"/>
</dbReference>
<name>A0A1W0A7Y9_9STRA</name>
<dbReference type="Gene3D" id="2.40.30.10">
    <property type="entry name" value="Translation factors"/>
    <property type="match status" value="1"/>
</dbReference>
<dbReference type="Pfam" id="PF20258">
    <property type="entry name" value="tRNA_Me_trans_C"/>
    <property type="match status" value="1"/>
</dbReference>
<protein>
    <recommendedName>
        <fullName evidence="3">tRNA-5-taurinomethyluridine 2-sulfurtransferase</fullName>
        <ecNumber evidence="3">2.8.1.14</ecNumber>
    </recommendedName>
</protein>
<dbReference type="InterPro" id="IPR046885">
    <property type="entry name" value="MnmA-like_C"/>
</dbReference>
<dbReference type="InterPro" id="IPR014729">
    <property type="entry name" value="Rossmann-like_a/b/a_fold"/>
</dbReference>
<evidence type="ECO:0000259" key="12">
    <source>
        <dbReference type="Pfam" id="PF20258"/>
    </source>
</evidence>
<dbReference type="OrthoDB" id="3685at2759"/>
<dbReference type="CDD" id="cd01998">
    <property type="entry name" value="MnmA_TRMU-like"/>
    <property type="match status" value="1"/>
</dbReference>
<evidence type="ECO:0000313" key="14">
    <source>
        <dbReference type="EMBL" id="OQS06402.1"/>
    </source>
</evidence>
<accession>A0A1W0A7Y9</accession>
<dbReference type="GO" id="GO:0000049">
    <property type="term" value="F:tRNA binding"/>
    <property type="evidence" value="ECO:0007669"/>
    <property type="project" value="UniProtKB-KW"/>
</dbReference>
<evidence type="ECO:0000256" key="7">
    <source>
        <dbReference type="ARBA" id="ARBA00022741"/>
    </source>
</evidence>
<evidence type="ECO:0000313" key="15">
    <source>
        <dbReference type="Proteomes" id="UP000243217"/>
    </source>
</evidence>
<keyword evidence="9" id="KW-0694">RNA-binding</keyword>
<keyword evidence="8" id="KW-0067">ATP-binding</keyword>
<dbReference type="EC" id="2.8.1.14" evidence="3"/>
<dbReference type="InterPro" id="IPR023382">
    <property type="entry name" value="MnmA-like_central_sf"/>
</dbReference>
<evidence type="ECO:0000256" key="11">
    <source>
        <dbReference type="ARBA" id="ARBA00049564"/>
    </source>
</evidence>
<evidence type="ECO:0000256" key="1">
    <source>
        <dbReference type="ARBA" id="ARBA00003986"/>
    </source>
</evidence>
<evidence type="ECO:0000256" key="5">
    <source>
        <dbReference type="ARBA" id="ARBA00022679"/>
    </source>
</evidence>
<dbReference type="GO" id="GO:0002143">
    <property type="term" value="P:tRNA wobble position uridine thiolation"/>
    <property type="evidence" value="ECO:0007669"/>
    <property type="project" value="TreeGrafter"/>
</dbReference>
<dbReference type="EMBL" id="JNBS01000347">
    <property type="protein sequence ID" value="OQS06402.1"/>
    <property type="molecule type" value="Genomic_DNA"/>
</dbReference>
<dbReference type="NCBIfam" id="NF001138">
    <property type="entry name" value="PRK00143.1"/>
    <property type="match status" value="1"/>
</dbReference>
<proteinExistence type="inferred from homology"/>
<gene>
    <name evidence="14" type="ORF">THRCLA_01553</name>
</gene>
<organism evidence="14 15">
    <name type="scientific">Thraustotheca clavata</name>
    <dbReference type="NCBI Taxonomy" id="74557"/>
    <lineage>
        <taxon>Eukaryota</taxon>
        <taxon>Sar</taxon>
        <taxon>Stramenopiles</taxon>
        <taxon>Oomycota</taxon>
        <taxon>Saprolegniomycetes</taxon>
        <taxon>Saprolegniales</taxon>
        <taxon>Achlyaceae</taxon>
        <taxon>Thraustotheca</taxon>
    </lineage>
</organism>
<dbReference type="PANTHER" id="PTHR11933:SF5">
    <property type="entry name" value="MITOCHONDRIAL TRNA-SPECIFIC 2-THIOURIDYLASE 1"/>
    <property type="match status" value="1"/>
</dbReference>
<keyword evidence="7" id="KW-0547">Nucleotide-binding</keyword>
<dbReference type="HAMAP" id="MF_00144">
    <property type="entry name" value="tRNA_thiouridyl_MnmA"/>
    <property type="match status" value="1"/>
</dbReference>
<dbReference type="InterPro" id="IPR004506">
    <property type="entry name" value="MnmA-like"/>
</dbReference>
<keyword evidence="5" id="KW-0808">Transferase</keyword>
<dbReference type="Proteomes" id="UP000243217">
    <property type="component" value="Unassembled WGS sequence"/>
</dbReference>
<dbReference type="GO" id="GO:0061708">
    <property type="term" value="F:tRNA-5-taurinomethyluridine 2-sulfurtransferase"/>
    <property type="evidence" value="ECO:0007669"/>
    <property type="project" value="UniProtKB-EC"/>
</dbReference>
<evidence type="ECO:0000256" key="4">
    <source>
        <dbReference type="ARBA" id="ARBA00022555"/>
    </source>
</evidence>
<reference evidence="14 15" key="1">
    <citation type="journal article" date="2014" name="Genome Biol. Evol.">
        <title>The secreted proteins of Achlya hypogyna and Thraustotheca clavata identify the ancestral oomycete secretome and reveal gene acquisitions by horizontal gene transfer.</title>
        <authorList>
            <person name="Misner I."/>
            <person name="Blouin N."/>
            <person name="Leonard G."/>
            <person name="Richards T.A."/>
            <person name="Lane C.E."/>
        </authorList>
    </citation>
    <scope>NUCLEOTIDE SEQUENCE [LARGE SCALE GENOMIC DNA]</scope>
    <source>
        <strain evidence="14 15">ATCC 34112</strain>
    </source>
</reference>
<evidence type="ECO:0000256" key="6">
    <source>
        <dbReference type="ARBA" id="ARBA00022694"/>
    </source>
</evidence>
<evidence type="ECO:0000256" key="10">
    <source>
        <dbReference type="ARBA" id="ARBA00023157"/>
    </source>
</evidence>
<sequence length="427" mass="47505">MAKHLLRRVHPFLLHRALHTKPKIVVGMSGGVDSSVAAYLLKQKNECEVLGLYMNNWDASDEEGQATCPADMDYELVRQVCSEIGIECARVDFVQEYWNNVFEPCLDQYAMGLTPNPDVLCNREIKFDVFAKHSKALGADFIATGHYARLVRQDNGSNALYAAVDANKDQSYFLSHVHGSQFQNVVFPLGELEKPQVRRIAAQANLCTATKKDSVGICFIGKRSFGSFLAQYVPPRVGTFISIVDDKVLHQHEGYSAYTIGQGAKVSGLPTKWFVVGKREEDAAVLIAPGTHHPALFSDEIFVKANAFNWIQGHLPSSLEKGDTFTCLYRARYRQTLGTCRITVVKHSDVIAGTSKHQQDRLNDISKDAQYLKVEFEQPQRGIAPGQSLVLYHDDGMCYGGGAILSAGPSYWERNKPLPEPLCDWST</sequence>
<keyword evidence="10" id="KW-1015">Disulfide bond</keyword>
<evidence type="ECO:0000256" key="9">
    <source>
        <dbReference type="ARBA" id="ARBA00022884"/>
    </source>
</evidence>
<feature type="domain" description="tRNA-specific 2-thiouridylase MnmA-like C-terminal" evidence="12">
    <location>
        <begin position="368"/>
        <end position="404"/>
    </location>
</feature>
<keyword evidence="15" id="KW-1185">Reference proteome</keyword>
<dbReference type="STRING" id="74557.A0A1W0A7Y9"/>
<dbReference type="FunFam" id="3.40.50.620:FF:000115">
    <property type="entry name" value="tRNA-specific 2-thiouridylase MnmA"/>
    <property type="match status" value="1"/>
</dbReference>
<feature type="domain" description="tRNA-specific 2-thiouridylase MnmA-like central" evidence="13">
    <location>
        <begin position="227"/>
        <end position="288"/>
    </location>
</feature>
<evidence type="ECO:0000256" key="2">
    <source>
        <dbReference type="ARBA" id="ARBA00006191"/>
    </source>
</evidence>
<evidence type="ECO:0000256" key="3">
    <source>
        <dbReference type="ARBA" id="ARBA00011953"/>
    </source>
</evidence>
<evidence type="ECO:0000256" key="8">
    <source>
        <dbReference type="ARBA" id="ARBA00022840"/>
    </source>
</evidence>
<dbReference type="Gene3D" id="2.30.30.280">
    <property type="entry name" value="Adenine nucleotide alpha hydrolases-like domains"/>
    <property type="match status" value="1"/>
</dbReference>